<dbReference type="InterPro" id="IPR005673">
    <property type="entry name" value="ABC_phos-bd_PstS"/>
</dbReference>
<name>A0ABP8YWZ7_9ACTN</name>
<feature type="signal peptide" evidence="5">
    <location>
        <begin position="1"/>
        <end position="26"/>
    </location>
</feature>
<evidence type="ECO:0000256" key="2">
    <source>
        <dbReference type="ARBA" id="ARBA00022448"/>
    </source>
</evidence>
<dbReference type="Pfam" id="PF12849">
    <property type="entry name" value="PBP_like_2"/>
    <property type="match status" value="1"/>
</dbReference>
<gene>
    <name evidence="7" type="primary">pstS_1</name>
    <name evidence="7" type="ORF">GCM10023350_25500</name>
</gene>
<dbReference type="PANTHER" id="PTHR42996:SF1">
    <property type="entry name" value="PHOSPHATE-BINDING PROTEIN PSTS"/>
    <property type="match status" value="1"/>
</dbReference>
<evidence type="ECO:0000313" key="8">
    <source>
        <dbReference type="Proteomes" id="UP001499882"/>
    </source>
</evidence>
<dbReference type="PANTHER" id="PTHR42996">
    <property type="entry name" value="PHOSPHATE-BINDING PROTEIN PSTS"/>
    <property type="match status" value="1"/>
</dbReference>
<comment type="caution">
    <text evidence="7">The sequence shown here is derived from an EMBL/GenBank/DDBJ whole genome shotgun (WGS) entry which is preliminary data.</text>
</comment>
<evidence type="ECO:0000256" key="5">
    <source>
        <dbReference type="SAM" id="SignalP"/>
    </source>
</evidence>
<evidence type="ECO:0000256" key="1">
    <source>
        <dbReference type="ARBA" id="ARBA00008725"/>
    </source>
</evidence>
<keyword evidence="3 4" id="KW-0592">Phosphate transport</keyword>
<comment type="similarity">
    <text evidence="1 4">Belongs to the PstS family.</text>
</comment>
<dbReference type="InterPro" id="IPR050962">
    <property type="entry name" value="Phosphate-bind_PstS"/>
</dbReference>
<protein>
    <recommendedName>
        <fullName evidence="4">Phosphate-binding protein</fullName>
    </recommendedName>
</protein>
<dbReference type="RefSeq" id="WP_345527162.1">
    <property type="nucleotide sequence ID" value="NZ_BAABKN010000015.1"/>
</dbReference>
<dbReference type="PIRSF" id="PIRSF002756">
    <property type="entry name" value="PstS"/>
    <property type="match status" value="1"/>
</dbReference>
<dbReference type="NCBIfam" id="TIGR00975">
    <property type="entry name" value="3a0107s03"/>
    <property type="match status" value="1"/>
</dbReference>
<accession>A0ABP8YWZ7</accession>
<dbReference type="Gene3D" id="3.40.190.10">
    <property type="entry name" value="Periplasmic binding protein-like II"/>
    <property type="match status" value="2"/>
</dbReference>
<dbReference type="Proteomes" id="UP001499882">
    <property type="component" value="Unassembled WGS sequence"/>
</dbReference>
<keyword evidence="2 4" id="KW-0813">Transport</keyword>
<dbReference type="InterPro" id="IPR024370">
    <property type="entry name" value="PBP_domain"/>
</dbReference>
<dbReference type="CDD" id="cd13565">
    <property type="entry name" value="PBP2_PstS"/>
    <property type="match status" value="1"/>
</dbReference>
<feature type="domain" description="PBP" evidence="6">
    <location>
        <begin position="41"/>
        <end position="340"/>
    </location>
</feature>
<dbReference type="PROSITE" id="PS51257">
    <property type="entry name" value="PROKAR_LIPOPROTEIN"/>
    <property type="match status" value="1"/>
</dbReference>
<reference evidence="8" key="1">
    <citation type="journal article" date="2019" name="Int. J. Syst. Evol. Microbiol.">
        <title>The Global Catalogue of Microorganisms (GCM) 10K type strain sequencing project: providing services to taxonomists for standard genome sequencing and annotation.</title>
        <authorList>
            <consortium name="The Broad Institute Genomics Platform"/>
            <consortium name="The Broad Institute Genome Sequencing Center for Infectious Disease"/>
            <person name="Wu L."/>
            <person name="Ma J."/>
        </authorList>
    </citation>
    <scope>NUCLEOTIDE SEQUENCE [LARGE SCALE GENOMIC DNA]</scope>
    <source>
        <strain evidence="8">JCM 18532</strain>
    </source>
</reference>
<evidence type="ECO:0000313" key="7">
    <source>
        <dbReference type="EMBL" id="GAA4739981.1"/>
    </source>
</evidence>
<dbReference type="SUPFAM" id="SSF53850">
    <property type="entry name" value="Periplasmic binding protein-like II"/>
    <property type="match status" value="1"/>
</dbReference>
<keyword evidence="8" id="KW-1185">Reference proteome</keyword>
<sequence length="372" mass="37237">MIRTSIRRAVVPGIAVLALALTGCGAGNSSDTDSASDGSSSGAASLSGSLAGGGASSQESAQTAWRAGFQTANSGVTITYDAVGSGTGRENFINKATSFAGSDSYLSDDEGQLTAAKERCGGTDAIEVPAYVSAIAIVFNVPGVDSLNLDAKTVASIFDGKITTWNDPAIAALNDGVELPDSKISPVHRSDDSGTTDNFTDYLSKAGGGAWPHDADGVWPIKGGEAAEGTSGMVAAVKGGEGTIGYADESQAGGLGLVSVQVGEEFVAPSAEGAAKALAVSKPVEGRADVDMAMEIDRTTTESGAYPVLLASYLIACQTYDDANEAALVKGFLSYIVSDEGQQVAAEQAGAAPLDATLASQAADIVGAISAK</sequence>
<proteinExistence type="inferred from homology"/>
<keyword evidence="5" id="KW-0732">Signal</keyword>
<evidence type="ECO:0000259" key="6">
    <source>
        <dbReference type="Pfam" id="PF12849"/>
    </source>
</evidence>
<evidence type="ECO:0000256" key="3">
    <source>
        <dbReference type="ARBA" id="ARBA00022592"/>
    </source>
</evidence>
<feature type="chain" id="PRO_5046807169" description="Phosphate-binding protein" evidence="5">
    <location>
        <begin position="27"/>
        <end position="372"/>
    </location>
</feature>
<evidence type="ECO:0000256" key="4">
    <source>
        <dbReference type="PIRNR" id="PIRNR002756"/>
    </source>
</evidence>
<organism evidence="7 8">
    <name type="scientific">Nocardioides endophyticus</name>
    <dbReference type="NCBI Taxonomy" id="1353775"/>
    <lineage>
        <taxon>Bacteria</taxon>
        <taxon>Bacillati</taxon>
        <taxon>Actinomycetota</taxon>
        <taxon>Actinomycetes</taxon>
        <taxon>Propionibacteriales</taxon>
        <taxon>Nocardioidaceae</taxon>
        <taxon>Nocardioides</taxon>
    </lineage>
</organism>
<dbReference type="EMBL" id="BAABKN010000015">
    <property type="protein sequence ID" value="GAA4739981.1"/>
    <property type="molecule type" value="Genomic_DNA"/>
</dbReference>